<dbReference type="SMART" id="SM00368">
    <property type="entry name" value="LRR_RI"/>
    <property type="match status" value="5"/>
</dbReference>
<dbReference type="Pfam" id="PF13516">
    <property type="entry name" value="LRR_6"/>
    <property type="match status" value="2"/>
</dbReference>
<reference evidence="3" key="2">
    <citation type="submission" date="2025-08" db="UniProtKB">
        <authorList>
            <consortium name="Ensembl"/>
        </authorList>
    </citation>
    <scope>IDENTIFICATION</scope>
</reference>
<keyword evidence="4" id="KW-1185">Reference proteome</keyword>
<dbReference type="AlphaFoldDB" id="A0A8C9RFC8"/>
<dbReference type="InterPro" id="IPR001611">
    <property type="entry name" value="Leu-rich_rpt"/>
</dbReference>
<dbReference type="Ensembl" id="ENSSFOT00015013658.2">
    <property type="protein sequence ID" value="ENSSFOP00015013491.2"/>
    <property type="gene ID" value="ENSSFOG00015008713.2"/>
</dbReference>
<keyword evidence="1" id="KW-0175">Coiled coil</keyword>
<sequence>MGDFGAGPERCHFQNGSGTKPGKQRTPRKGDTEEPRSDPLWSTMLDSVQIRRRGALDFKSYYDYACALQDTLPVAAVKATVNQGVLDFSGDRLKLADWTPILHALAINKHLHHVAIRSSYQPAFGEPDRHKLSFRKRIPAFRSKDMTFQLCKAIRECLSISPSLRTLQLYGLPLRPRDLIILTKGLAKSESLEHLSLAYCPIADEGLETICQSVKYSTSIKTVDFTGCNLTWRGAEHMANIIKHQAMRRHSVAWAESLRYRKPQLESMSGLRRITLSCNMLIGDRGAAVLAQELAEDLWVKALDIQKCGLSNVGAKALLEALESNTTITVLDIRKNPLVDNSLIKAVIEKVLLNTDENSSQYSWIMLPSSKDAQKSSRERPTRISPNVGRGKPTFKIGSRRTSLSGRWSPCVTQSLHPGPTRHIPWRTAARAGRQRGIPQAAGTAEPSFQGASCVKITVETESESEEAESPRQTPVLAPQEKITVHQYKRLQVELEEYRLRLAEERKARLTADACLVELELENKRLRNINMSLTEAMQTQHSTSSALEDDAVLECIEASFRKFHAFLDLLKDAGLGELASIAGVDQADFGTLTRPQLTSTLGRGSAEEVDELAGYASSARNGLQAPSGNRPNGSIVHSDGLPEEYSAGQVITSRSCWPASVAEEFVQQRGPSPLCTAAHLASGSKDESCGKGSHGSNSHDNGSLEETSRRSRERSESLGSRGEQRRSQLSGSEEKPLSASEVLEQICSLRKQDSVGSDEHFLMM</sequence>
<dbReference type="InterPro" id="IPR026212">
    <property type="entry name" value="Cep78"/>
</dbReference>
<accession>A0A8C9RFC8</accession>
<dbReference type="SUPFAM" id="SSF52047">
    <property type="entry name" value="RNI-like"/>
    <property type="match status" value="1"/>
</dbReference>
<dbReference type="GO" id="GO:0005813">
    <property type="term" value="C:centrosome"/>
    <property type="evidence" value="ECO:0007669"/>
    <property type="project" value="TreeGrafter"/>
</dbReference>
<dbReference type="GeneTree" id="ENSGT00390000013287"/>
<feature type="region of interest" description="Disordered" evidence="2">
    <location>
        <begin position="617"/>
        <end position="641"/>
    </location>
</feature>
<gene>
    <name evidence="3" type="primary">CEP78</name>
    <name evidence="3" type="synonym">cep78</name>
</gene>
<dbReference type="Proteomes" id="UP000694397">
    <property type="component" value="Chromosome 17"/>
</dbReference>
<proteinExistence type="predicted"/>
<evidence type="ECO:0000313" key="3">
    <source>
        <dbReference type="Ensembl" id="ENSSFOP00015013491.2"/>
    </source>
</evidence>
<protein>
    <submittedName>
        <fullName evidence="3">Centrosomal protein 78</fullName>
    </submittedName>
</protein>
<evidence type="ECO:0000256" key="1">
    <source>
        <dbReference type="SAM" id="Coils"/>
    </source>
</evidence>
<dbReference type="Gene3D" id="3.80.10.10">
    <property type="entry name" value="Ribonuclease Inhibitor"/>
    <property type="match status" value="2"/>
</dbReference>
<feature type="compositionally biased region" description="Basic and acidic residues" evidence="2">
    <location>
        <begin position="706"/>
        <end position="736"/>
    </location>
</feature>
<evidence type="ECO:0000256" key="2">
    <source>
        <dbReference type="SAM" id="MobiDB-lite"/>
    </source>
</evidence>
<feature type="compositionally biased region" description="Polar residues" evidence="2">
    <location>
        <begin position="618"/>
        <end position="632"/>
    </location>
</feature>
<feature type="region of interest" description="Disordered" evidence="2">
    <location>
        <begin position="1"/>
        <end position="39"/>
    </location>
</feature>
<name>A0A8C9RFC8_SCLFO</name>
<organism evidence="3 4">
    <name type="scientific">Scleropages formosus</name>
    <name type="common">Asian bonytongue</name>
    <name type="synonym">Osteoglossum formosum</name>
    <dbReference type="NCBI Taxonomy" id="113540"/>
    <lineage>
        <taxon>Eukaryota</taxon>
        <taxon>Metazoa</taxon>
        <taxon>Chordata</taxon>
        <taxon>Craniata</taxon>
        <taxon>Vertebrata</taxon>
        <taxon>Euteleostomi</taxon>
        <taxon>Actinopterygii</taxon>
        <taxon>Neopterygii</taxon>
        <taxon>Teleostei</taxon>
        <taxon>Osteoglossocephala</taxon>
        <taxon>Osteoglossomorpha</taxon>
        <taxon>Osteoglossiformes</taxon>
        <taxon>Osteoglossidae</taxon>
        <taxon>Scleropages</taxon>
    </lineage>
</organism>
<feature type="region of interest" description="Disordered" evidence="2">
    <location>
        <begin position="677"/>
        <end position="740"/>
    </location>
</feature>
<reference evidence="3 4" key="1">
    <citation type="submission" date="2019-04" db="EMBL/GenBank/DDBJ databases">
        <authorList>
            <consortium name="Wellcome Sanger Institute Data Sharing"/>
        </authorList>
    </citation>
    <scope>NUCLEOTIDE SEQUENCE [LARGE SCALE GENOMIC DNA]</scope>
</reference>
<dbReference type="PRINTS" id="PR02062">
    <property type="entry name" value="CENTROSOME78"/>
</dbReference>
<reference evidence="3" key="3">
    <citation type="submission" date="2025-09" db="UniProtKB">
        <authorList>
            <consortium name="Ensembl"/>
        </authorList>
    </citation>
    <scope>IDENTIFICATION</scope>
</reference>
<dbReference type="GO" id="GO:0036064">
    <property type="term" value="C:ciliary basal body"/>
    <property type="evidence" value="ECO:0007669"/>
    <property type="project" value="TreeGrafter"/>
</dbReference>
<feature type="compositionally biased region" description="Basic and acidic residues" evidence="2">
    <location>
        <begin position="28"/>
        <end position="37"/>
    </location>
</feature>
<evidence type="ECO:0000313" key="4">
    <source>
        <dbReference type="Proteomes" id="UP000694397"/>
    </source>
</evidence>
<dbReference type="OrthoDB" id="78308at2759"/>
<feature type="compositionally biased region" description="Polar residues" evidence="2">
    <location>
        <begin position="400"/>
        <end position="416"/>
    </location>
</feature>
<feature type="compositionally biased region" description="Low complexity" evidence="2">
    <location>
        <begin position="690"/>
        <end position="705"/>
    </location>
</feature>
<feature type="compositionally biased region" description="Basic and acidic residues" evidence="2">
    <location>
        <begin position="372"/>
        <end position="382"/>
    </location>
</feature>
<dbReference type="InterPro" id="IPR032675">
    <property type="entry name" value="LRR_dom_sf"/>
</dbReference>
<feature type="coiled-coil region" evidence="1">
    <location>
        <begin position="488"/>
        <end position="536"/>
    </location>
</feature>
<dbReference type="FunFam" id="3.80.10.10:FF:000070">
    <property type="entry name" value="Centrosomal protein of 78 kDa"/>
    <property type="match status" value="1"/>
</dbReference>
<dbReference type="GO" id="GO:0044782">
    <property type="term" value="P:cilium organization"/>
    <property type="evidence" value="ECO:0007669"/>
    <property type="project" value="TreeGrafter"/>
</dbReference>
<dbReference type="PANTHER" id="PTHR24110:SF3">
    <property type="entry name" value="CENTROSOMAL PROTEIN OF 78 KDA"/>
    <property type="match status" value="1"/>
</dbReference>
<dbReference type="PANTHER" id="PTHR24110">
    <property type="entry name" value="CENTROSOMAL PROTEIN OF 78 KDA"/>
    <property type="match status" value="1"/>
</dbReference>
<feature type="region of interest" description="Disordered" evidence="2">
    <location>
        <begin position="370"/>
        <end position="423"/>
    </location>
</feature>